<evidence type="ECO:0000256" key="1">
    <source>
        <dbReference type="SAM" id="Phobius"/>
    </source>
</evidence>
<keyword evidence="1" id="KW-1133">Transmembrane helix</keyword>
<sequence length="45" mass="5148">MRHKRDEIDVRYPSLGRWLQYSAVALLVLFTIGIVIYALQAASGR</sequence>
<dbReference type="RefSeq" id="WP_264068496.1">
    <property type="nucleotide sequence ID" value="NZ_JACKTY010000029.1"/>
</dbReference>
<feature type="transmembrane region" description="Helical" evidence="1">
    <location>
        <begin position="21"/>
        <end position="39"/>
    </location>
</feature>
<accession>A0ABT3CDK2</accession>
<dbReference type="EMBL" id="JACKTY010000029">
    <property type="protein sequence ID" value="MCV7227564.1"/>
    <property type="molecule type" value="Genomic_DNA"/>
</dbReference>
<keyword evidence="1" id="KW-0472">Membrane</keyword>
<reference evidence="2 3" key="1">
    <citation type="journal article" date="2022" name="BMC Genomics">
        <title>Comparative genome analysis of mycobacteria focusing on tRNA and non-coding RNA.</title>
        <authorList>
            <person name="Behra P.R.K."/>
            <person name="Pettersson B.M.F."/>
            <person name="Ramesh M."/>
            <person name="Das S."/>
            <person name="Dasgupta S."/>
            <person name="Kirsebom L.A."/>
        </authorList>
    </citation>
    <scope>NUCLEOTIDE SEQUENCE [LARGE SCALE GENOMIC DNA]</scope>
    <source>
        <strain evidence="2 3">DSM 44078</strain>
    </source>
</reference>
<keyword evidence="1" id="KW-0812">Transmembrane</keyword>
<evidence type="ECO:0000313" key="2">
    <source>
        <dbReference type="EMBL" id="MCV7227564.1"/>
    </source>
</evidence>
<gene>
    <name evidence="2" type="ORF">H7J73_16170</name>
</gene>
<dbReference type="Proteomes" id="UP001526201">
    <property type="component" value="Unassembled WGS sequence"/>
</dbReference>
<protein>
    <submittedName>
        <fullName evidence="2">Uncharacterized protein</fullName>
    </submittedName>
</protein>
<organism evidence="2 3">
    <name type="scientific">Mycolicibacterium komossense</name>
    <dbReference type="NCBI Taxonomy" id="1779"/>
    <lineage>
        <taxon>Bacteria</taxon>
        <taxon>Bacillati</taxon>
        <taxon>Actinomycetota</taxon>
        <taxon>Actinomycetes</taxon>
        <taxon>Mycobacteriales</taxon>
        <taxon>Mycobacteriaceae</taxon>
        <taxon>Mycolicibacterium</taxon>
    </lineage>
</organism>
<evidence type="ECO:0000313" key="3">
    <source>
        <dbReference type="Proteomes" id="UP001526201"/>
    </source>
</evidence>
<keyword evidence="3" id="KW-1185">Reference proteome</keyword>
<comment type="caution">
    <text evidence="2">The sequence shown here is derived from an EMBL/GenBank/DDBJ whole genome shotgun (WGS) entry which is preliminary data.</text>
</comment>
<proteinExistence type="predicted"/>
<name>A0ABT3CDK2_9MYCO</name>